<reference evidence="3" key="3">
    <citation type="submission" date="2018-11" db="EMBL/GenBank/DDBJ databases">
        <authorList>
            <person name="Hwang Y.J."/>
            <person name="Hwang C.Y."/>
        </authorList>
    </citation>
    <scope>NUCLEOTIDE SEQUENCE</scope>
    <source>
        <strain evidence="3">R106</strain>
    </source>
</reference>
<protein>
    <submittedName>
        <fullName evidence="3">Uncharacterized protein</fullName>
    </submittedName>
</protein>
<gene>
    <name evidence="3" type="ORF">EGC77_15725</name>
    <name evidence="2" type="ORF">EGC80_06395</name>
</gene>
<evidence type="ECO:0000256" key="1">
    <source>
        <dbReference type="SAM" id="Coils"/>
    </source>
</evidence>
<reference evidence="2 4" key="1">
    <citation type="submission" date="2018-11" db="EMBL/GenBank/DDBJ databases">
        <title>Shewanella sp. M2.</title>
        <authorList>
            <person name="Hwang Y.J."/>
            <person name="Hwang C.Y."/>
        </authorList>
    </citation>
    <scope>NUCLEOTIDE SEQUENCE [LARGE SCALE GENOMIC DNA]</scope>
    <source>
        <strain evidence="2 4">M2</strain>
    </source>
</reference>
<dbReference type="KEGG" id="spsr:EGC80_06395"/>
<name>A0A3N4DQN9_9GAMM</name>
<evidence type="ECO:0000313" key="5">
    <source>
        <dbReference type="Proteomes" id="UP000278855"/>
    </source>
</evidence>
<dbReference type="RefSeq" id="WP_124013473.1">
    <property type="nucleotide sequence ID" value="NZ_CP034073.1"/>
</dbReference>
<dbReference type="OrthoDB" id="8702396at2"/>
<evidence type="ECO:0000313" key="2">
    <source>
        <dbReference type="EMBL" id="AZG34588.1"/>
    </source>
</evidence>
<feature type="coiled-coil region" evidence="1">
    <location>
        <begin position="80"/>
        <end position="107"/>
    </location>
</feature>
<keyword evidence="1" id="KW-0175">Coiled coil</keyword>
<evidence type="ECO:0000313" key="4">
    <source>
        <dbReference type="Proteomes" id="UP000273778"/>
    </source>
</evidence>
<evidence type="ECO:0000313" key="3">
    <source>
        <dbReference type="EMBL" id="RPA28163.1"/>
    </source>
</evidence>
<dbReference type="AlphaFoldDB" id="A0A3N4DQN9"/>
<organism evidence="3 5">
    <name type="scientific">Shewanella psychromarinicola</name>
    <dbReference type="NCBI Taxonomy" id="2487742"/>
    <lineage>
        <taxon>Bacteria</taxon>
        <taxon>Pseudomonadati</taxon>
        <taxon>Pseudomonadota</taxon>
        <taxon>Gammaproteobacteria</taxon>
        <taxon>Alteromonadales</taxon>
        <taxon>Shewanellaceae</taxon>
        <taxon>Shewanella</taxon>
    </lineage>
</organism>
<dbReference type="EMBL" id="RKKB01000008">
    <property type="protein sequence ID" value="RPA28163.1"/>
    <property type="molecule type" value="Genomic_DNA"/>
</dbReference>
<reference evidence="5" key="2">
    <citation type="submission" date="2018-11" db="EMBL/GenBank/DDBJ databases">
        <title>Shewanella sp. R106.</title>
        <authorList>
            <person name="Hwang Y.J."/>
            <person name="Hwang C.Y."/>
        </authorList>
    </citation>
    <scope>NUCLEOTIDE SEQUENCE [LARGE SCALE GENOMIC DNA]</scope>
    <source>
        <strain evidence="5">R106</strain>
    </source>
</reference>
<dbReference type="EMBL" id="CP034073">
    <property type="protein sequence ID" value="AZG34588.1"/>
    <property type="molecule type" value="Genomic_DNA"/>
</dbReference>
<accession>A0A3N4DQN9</accession>
<dbReference type="Proteomes" id="UP000273778">
    <property type="component" value="Chromosome"/>
</dbReference>
<sequence length="142" mass="16524">MAKHLTDKDISNVVETLDDWPVDSKLSWDRLVEAVKHEHKIETTRQTLQKQIRIKTAFHEVKGIVSGKVLSSRPKLPPSLKIASERLETQKRTIERLERENRQLLEQFHVWLYNAHRFGVKVEQLSEALPSRPLSSKVKQKG</sequence>
<proteinExistence type="predicted"/>
<keyword evidence="4" id="KW-1185">Reference proteome</keyword>
<dbReference type="Proteomes" id="UP000278855">
    <property type="component" value="Unassembled WGS sequence"/>
</dbReference>